<evidence type="ECO:0000256" key="8">
    <source>
        <dbReference type="ARBA" id="ARBA00023102"/>
    </source>
</evidence>
<dbReference type="EC" id="3.6.1.31" evidence="9"/>
<dbReference type="RefSeq" id="WP_322188786.1">
    <property type="nucleotide sequence ID" value="NZ_JAXLPB010000006.1"/>
</dbReference>
<dbReference type="NCBIfam" id="TIGR03188">
    <property type="entry name" value="histidine_hisI"/>
    <property type="match status" value="1"/>
</dbReference>
<evidence type="ECO:0000256" key="3">
    <source>
        <dbReference type="ARBA" id="ARBA00009392"/>
    </source>
</evidence>
<keyword evidence="12" id="KW-1185">Reference proteome</keyword>
<comment type="pathway">
    <text evidence="2 9">Amino-acid biosynthesis; L-histidine biosynthesis; L-histidine from 5-phospho-alpha-D-ribose 1-diphosphate: step 2/9.</text>
</comment>
<feature type="compositionally biased region" description="Polar residues" evidence="10">
    <location>
        <begin position="104"/>
        <end position="115"/>
    </location>
</feature>
<dbReference type="GO" id="GO:0004636">
    <property type="term" value="F:phosphoribosyl-ATP diphosphatase activity"/>
    <property type="evidence" value="ECO:0007669"/>
    <property type="project" value="UniProtKB-EC"/>
</dbReference>
<dbReference type="InterPro" id="IPR008179">
    <property type="entry name" value="HisE"/>
</dbReference>
<keyword evidence="6 9" id="KW-0378">Hydrolase</keyword>
<comment type="similarity">
    <text evidence="3 9">Belongs to the PRA-PH family.</text>
</comment>
<evidence type="ECO:0000256" key="9">
    <source>
        <dbReference type="HAMAP-Rule" id="MF_01020"/>
    </source>
</evidence>
<evidence type="ECO:0000256" key="6">
    <source>
        <dbReference type="ARBA" id="ARBA00022801"/>
    </source>
</evidence>
<dbReference type="Proteomes" id="UP001294412">
    <property type="component" value="Unassembled WGS sequence"/>
</dbReference>
<name>A0ABU5I6K9_9HYPH</name>
<organism evidence="11 12">
    <name type="scientific">Fulvimarina uroteuthidis</name>
    <dbReference type="NCBI Taxonomy" id="3098149"/>
    <lineage>
        <taxon>Bacteria</taxon>
        <taxon>Pseudomonadati</taxon>
        <taxon>Pseudomonadota</taxon>
        <taxon>Alphaproteobacteria</taxon>
        <taxon>Hyphomicrobiales</taxon>
        <taxon>Aurantimonadaceae</taxon>
        <taxon>Fulvimarina</taxon>
    </lineage>
</organism>
<dbReference type="EMBL" id="JAXLPB010000006">
    <property type="protein sequence ID" value="MDY8110846.1"/>
    <property type="molecule type" value="Genomic_DNA"/>
</dbReference>
<evidence type="ECO:0000256" key="4">
    <source>
        <dbReference type="ARBA" id="ARBA00022605"/>
    </source>
</evidence>
<evidence type="ECO:0000256" key="5">
    <source>
        <dbReference type="ARBA" id="ARBA00022741"/>
    </source>
</evidence>
<keyword evidence="9" id="KW-0963">Cytoplasm</keyword>
<dbReference type="PANTHER" id="PTHR42945">
    <property type="entry name" value="HISTIDINE BIOSYNTHESIS BIFUNCTIONAL PROTEIN"/>
    <property type="match status" value="1"/>
</dbReference>
<dbReference type="CDD" id="cd11534">
    <property type="entry name" value="NTP-PPase_HisIE_like"/>
    <property type="match status" value="1"/>
</dbReference>
<evidence type="ECO:0000256" key="1">
    <source>
        <dbReference type="ARBA" id="ARBA00001460"/>
    </source>
</evidence>
<evidence type="ECO:0000313" key="12">
    <source>
        <dbReference type="Proteomes" id="UP001294412"/>
    </source>
</evidence>
<evidence type="ECO:0000256" key="2">
    <source>
        <dbReference type="ARBA" id="ARBA00005204"/>
    </source>
</evidence>
<dbReference type="InterPro" id="IPR021130">
    <property type="entry name" value="PRib-ATP_PPHydrolase-like"/>
</dbReference>
<comment type="subcellular location">
    <subcellularLocation>
        <location evidence="9">Cytoplasm</location>
    </subcellularLocation>
</comment>
<dbReference type="NCBIfam" id="NF001613">
    <property type="entry name" value="PRK00400.1-5"/>
    <property type="match status" value="1"/>
</dbReference>
<keyword evidence="5 9" id="KW-0547">Nucleotide-binding</keyword>
<dbReference type="HAMAP" id="MF_01020">
    <property type="entry name" value="HisE"/>
    <property type="match status" value="1"/>
</dbReference>
<proteinExistence type="inferred from homology"/>
<keyword evidence="7 9" id="KW-0067">ATP-binding</keyword>
<evidence type="ECO:0000256" key="7">
    <source>
        <dbReference type="ARBA" id="ARBA00022840"/>
    </source>
</evidence>
<reference evidence="11 12" key="1">
    <citation type="submission" date="2023-12" db="EMBL/GenBank/DDBJ databases">
        <title>Description of Novel Strain Fulvimarina sp. 2208YS6-2-32 isolated from Uroteuthis (Photololigo) edulis.</title>
        <authorList>
            <person name="Park J.-S."/>
        </authorList>
    </citation>
    <scope>NUCLEOTIDE SEQUENCE [LARGE SCALE GENOMIC DNA]</scope>
    <source>
        <strain evidence="11 12">2208YS6-2-32</strain>
    </source>
</reference>
<feature type="region of interest" description="Disordered" evidence="10">
    <location>
        <begin position="95"/>
        <end position="115"/>
    </location>
</feature>
<protein>
    <recommendedName>
        <fullName evidence="9">Phosphoribosyl-ATP pyrophosphatase</fullName>
        <shortName evidence="9">PRA-PH</shortName>
        <ecNumber evidence="9">3.6.1.31</ecNumber>
    </recommendedName>
</protein>
<evidence type="ECO:0000256" key="10">
    <source>
        <dbReference type="SAM" id="MobiDB-lite"/>
    </source>
</evidence>
<accession>A0ABU5I6K9</accession>
<comment type="caution">
    <text evidence="11">The sequence shown here is derived from an EMBL/GenBank/DDBJ whole genome shotgun (WGS) entry which is preliminary data.</text>
</comment>
<dbReference type="PANTHER" id="PTHR42945:SF1">
    <property type="entry name" value="HISTIDINE BIOSYNTHESIS BIFUNCTIONAL PROTEIN HIS7"/>
    <property type="match status" value="1"/>
</dbReference>
<gene>
    <name evidence="9" type="primary">hisE</name>
    <name evidence="11" type="ORF">U0C82_17035</name>
</gene>
<sequence>MTNFTLSDLESIVATRAAASRDESYTARLKEKGVAHVAKKLGEESVETIIALVSEDEERVISESADMLYHLLVALHLKNIPVASVLTELARRTSMTGLAEKASRTPQASGGRQED</sequence>
<dbReference type="Gene3D" id="1.10.287.1080">
    <property type="entry name" value="MazG-like"/>
    <property type="match status" value="1"/>
</dbReference>
<comment type="catalytic activity">
    <reaction evidence="1 9">
        <text>1-(5-phospho-beta-D-ribosyl)-ATP + H2O = 1-(5-phospho-beta-D-ribosyl)-5'-AMP + diphosphate + H(+)</text>
        <dbReference type="Rhea" id="RHEA:22828"/>
        <dbReference type="ChEBI" id="CHEBI:15377"/>
        <dbReference type="ChEBI" id="CHEBI:15378"/>
        <dbReference type="ChEBI" id="CHEBI:33019"/>
        <dbReference type="ChEBI" id="CHEBI:59457"/>
        <dbReference type="ChEBI" id="CHEBI:73183"/>
        <dbReference type="EC" id="3.6.1.31"/>
    </reaction>
</comment>
<dbReference type="Pfam" id="PF01503">
    <property type="entry name" value="PRA-PH"/>
    <property type="match status" value="1"/>
</dbReference>
<evidence type="ECO:0000313" key="11">
    <source>
        <dbReference type="EMBL" id="MDY8110846.1"/>
    </source>
</evidence>
<keyword evidence="4 9" id="KW-0028">Amino-acid biosynthesis</keyword>
<dbReference type="SUPFAM" id="SSF101386">
    <property type="entry name" value="all-alpha NTP pyrophosphatases"/>
    <property type="match status" value="1"/>
</dbReference>
<keyword evidence="8 9" id="KW-0368">Histidine biosynthesis</keyword>